<dbReference type="InterPro" id="IPR011386">
    <property type="entry name" value="Put_ATP-NAD_kin"/>
</dbReference>
<dbReference type="PANTHER" id="PTHR40697:SF2">
    <property type="entry name" value="ATP-NAD KINASE-RELATED"/>
    <property type="match status" value="1"/>
</dbReference>
<dbReference type="InterPro" id="IPR016064">
    <property type="entry name" value="NAD/diacylglycerol_kinase_sf"/>
</dbReference>
<dbReference type="InterPro" id="IPR017438">
    <property type="entry name" value="ATP-NAD_kinase_N"/>
</dbReference>
<comment type="caution">
    <text evidence="1">The sequence shown here is derived from an EMBL/GenBank/DDBJ whole genome shotgun (WGS) entry which is preliminary data.</text>
</comment>
<keyword evidence="1" id="KW-0808">Transferase</keyword>
<reference evidence="2" key="1">
    <citation type="journal article" date="2019" name="Int. J. Syst. Evol. Microbiol.">
        <title>The Global Catalogue of Microorganisms (GCM) 10K type strain sequencing project: providing services to taxonomists for standard genome sequencing and annotation.</title>
        <authorList>
            <consortium name="The Broad Institute Genomics Platform"/>
            <consortium name="The Broad Institute Genome Sequencing Center for Infectious Disease"/>
            <person name="Wu L."/>
            <person name="Ma J."/>
        </authorList>
    </citation>
    <scope>NUCLEOTIDE SEQUENCE [LARGE SCALE GENOMIC DNA]</scope>
    <source>
        <strain evidence="2">CECT 8288</strain>
    </source>
</reference>
<name>A0ABV7WVB4_9GAMM</name>
<dbReference type="Pfam" id="PF20143">
    <property type="entry name" value="NAD_kinase_C"/>
    <property type="match status" value="1"/>
</dbReference>
<sequence>MKIGFIVNPWSGIGGSVALKGSDGKTIREQAIKLGATQKAMAKASVMIETFLAQSNHQTHSWFSAQGDLGGSILKQYDIEPLSLYPEELPDQTESQDTRNIVAWLVSCGVDIIVFAGGDGTARDVCSVVQDHIPVIGIPAGVKIHSGVFAVTPHAAGEVMAGLVQGHLTDLRLEEVRDIDEDAFRENRVASKYYGEMKVPVSAQFMQHVKVGGIEQEDLVLNDIAEWLDETSESEVVYLMGSGKTIDFLMQQVGVSNTLLGVDAVLNRTLLKADCTEQDILAILKTHKVKLVISIIGGQGHIFGRGNHQFSPKVLKTVGKANVIVIGTKAKLRSLEGRPLIIDSGDRALDLEWTGLITLLTGYNDEVLYPLVSQ</sequence>
<dbReference type="InterPro" id="IPR039065">
    <property type="entry name" value="AcoX-like"/>
</dbReference>
<protein>
    <submittedName>
        <fullName evidence="1">ATP-NAD kinase family protein</fullName>
    </submittedName>
</protein>
<dbReference type="Pfam" id="PF01513">
    <property type="entry name" value="NAD_kinase"/>
    <property type="match status" value="1"/>
</dbReference>
<organism evidence="1 2">
    <name type="scientific">Reinekea marina</name>
    <dbReference type="NCBI Taxonomy" id="1310421"/>
    <lineage>
        <taxon>Bacteria</taxon>
        <taxon>Pseudomonadati</taxon>
        <taxon>Pseudomonadota</taxon>
        <taxon>Gammaproteobacteria</taxon>
        <taxon>Oceanospirillales</taxon>
        <taxon>Saccharospirillaceae</taxon>
        <taxon>Reinekea</taxon>
    </lineage>
</organism>
<evidence type="ECO:0000313" key="1">
    <source>
        <dbReference type="EMBL" id="MFC3702453.1"/>
    </source>
</evidence>
<dbReference type="SUPFAM" id="SSF111331">
    <property type="entry name" value="NAD kinase/diacylglycerol kinase-like"/>
    <property type="match status" value="1"/>
</dbReference>
<gene>
    <name evidence="1" type="ORF">ACFOND_12455</name>
</gene>
<dbReference type="InterPro" id="IPR002504">
    <property type="entry name" value="NADK"/>
</dbReference>
<keyword evidence="1" id="KW-0418">Kinase</keyword>
<dbReference type="RefSeq" id="WP_290281208.1">
    <property type="nucleotide sequence ID" value="NZ_JAUFQI010000001.1"/>
</dbReference>
<dbReference type="PIRSF" id="PIRSF016907">
    <property type="entry name" value="Kin_ATP-NAD"/>
    <property type="match status" value="1"/>
</dbReference>
<dbReference type="EMBL" id="JBHRYN010000012">
    <property type="protein sequence ID" value="MFC3702453.1"/>
    <property type="molecule type" value="Genomic_DNA"/>
</dbReference>
<dbReference type="Gene3D" id="3.40.50.10330">
    <property type="entry name" value="Probable inorganic polyphosphate/atp-NAD kinase, domain 1"/>
    <property type="match status" value="1"/>
</dbReference>
<accession>A0ABV7WVB4</accession>
<evidence type="ECO:0000313" key="2">
    <source>
        <dbReference type="Proteomes" id="UP001595710"/>
    </source>
</evidence>
<keyword evidence="2" id="KW-1185">Reference proteome</keyword>
<proteinExistence type="predicted"/>
<dbReference type="PANTHER" id="PTHR40697">
    <property type="entry name" value="ACETOIN CATABOLISM PROTEIN X"/>
    <property type="match status" value="1"/>
</dbReference>
<dbReference type="Proteomes" id="UP001595710">
    <property type="component" value="Unassembled WGS sequence"/>
</dbReference>
<dbReference type="GO" id="GO:0016301">
    <property type="term" value="F:kinase activity"/>
    <property type="evidence" value="ECO:0007669"/>
    <property type="project" value="UniProtKB-KW"/>
</dbReference>